<comment type="function">
    <text evidence="1">May play a role in mRNA splicing.</text>
</comment>
<feature type="compositionally biased region" description="Acidic residues" evidence="8">
    <location>
        <begin position="142"/>
        <end position="160"/>
    </location>
</feature>
<evidence type="ECO:0000256" key="8">
    <source>
        <dbReference type="SAM" id="MobiDB-lite"/>
    </source>
</evidence>
<dbReference type="AlphaFoldDB" id="A0A4S4KS79"/>
<keyword evidence="7" id="KW-0539">Nucleus</keyword>
<dbReference type="GO" id="GO:0008380">
    <property type="term" value="P:RNA splicing"/>
    <property type="evidence" value="ECO:0007669"/>
    <property type="project" value="UniProtKB-KW"/>
</dbReference>
<feature type="compositionally biased region" description="Gly residues" evidence="8">
    <location>
        <begin position="1"/>
        <end position="11"/>
    </location>
</feature>
<accession>A0A4S4KS79</accession>
<protein>
    <recommendedName>
        <fullName evidence="9">U4/U6.U5 small nuclear ribonucleoprotein 27kDa protein domain-containing protein</fullName>
    </recommendedName>
</protein>
<dbReference type="Proteomes" id="UP000309038">
    <property type="component" value="Unassembled WGS sequence"/>
</dbReference>
<evidence type="ECO:0000259" key="9">
    <source>
        <dbReference type="Pfam" id="PF08648"/>
    </source>
</evidence>
<dbReference type="EMBL" id="SGPJ01000069">
    <property type="protein sequence ID" value="THG99769.1"/>
    <property type="molecule type" value="Genomic_DNA"/>
</dbReference>
<keyword evidence="11" id="KW-1185">Reference proteome</keyword>
<reference evidence="10 11" key="1">
    <citation type="submission" date="2019-02" db="EMBL/GenBank/DDBJ databases">
        <title>Genome sequencing of the rare red list fungi Phlebia centrifuga.</title>
        <authorList>
            <person name="Buettner E."/>
            <person name="Kellner H."/>
        </authorList>
    </citation>
    <scope>NUCLEOTIDE SEQUENCE [LARGE SCALE GENOMIC DNA]</scope>
    <source>
        <strain evidence="10 11">DSM 108282</strain>
    </source>
</reference>
<evidence type="ECO:0000313" key="10">
    <source>
        <dbReference type="EMBL" id="THG99769.1"/>
    </source>
</evidence>
<feature type="domain" description="U4/U6.U5 small nuclear ribonucleoprotein 27kDa protein" evidence="9">
    <location>
        <begin position="157"/>
        <end position="212"/>
    </location>
</feature>
<keyword evidence="5" id="KW-0507">mRNA processing</keyword>
<dbReference type="Pfam" id="PF08648">
    <property type="entry name" value="SNRNP27"/>
    <property type="match status" value="1"/>
</dbReference>
<comment type="subcellular location">
    <subcellularLocation>
        <location evidence="2">Nucleus</location>
    </subcellularLocation>
</comment>
<comment type="subunit">
    <text evidence="4">Part of a tri-snRNP complex.</text>
</comment>
<proteinExistence type="inferred from homology"/>
<gene>
    <name evidence="10" type="ORF">EW026_g2650</name>
</gene>
<sequence length="213" mass="24122">MPLGGTVGEVGQGALHEDPDMPSLRTSITDRRDYGRDDRREKDYPRDDRRRDDKDRRDNRDDRRDPRTNEQPPRRDAARDRDPVRERDPGHRPGERANDGVNRGTSRPDDRRPAGEPEGRQSVPHSAAVSDGPASRQASEIPAEEGEEGETMEVTTEDDAAMMSMMGMAGFGTTKGKHVEGNQEGSVDIKKMRTWRQYMNRRGGFNRPLDKIK</sequence>
<feature type="compositionally biased region" description="Basic and acidic residues" evidence="8">
    <location>
        <begin position="28"/>
        <end position="98"/>
    </location>
</feature>
<feature type="compositionally biased region" description="Basic and acidic residues" evidence="8">
    <location>
        <begin position="106"/>
        <end position="119"/>
    </location>
</feature>
<name>A0A4S4KS79_9APHY</name>
<dbReference type="GO" id="GO:0071011">
    <property type="term" value="C:precatalytic spliceosome"/>
    <property type="evidence" value="ECO:0007669"/>
    <property type="project" value="TreeGrafter"/>
</dbReference>
<dbReference type="GO" id="GO:0006397">
    <property type="term" value="P:mRNA processing"/>
    <property type="evidence" value="ECO:0007669"/>
    <property type="project" value="UniProtKB-KW"/>
</dbReference>
<organism evidence="10 11">
    <name type="scientific">Hermanssonia centrifuga</name>
    <dbReference type="NCBI Taxonomy" id="98765"/>
    <lineage>
        <taxon>Eukaryota</taxon>
        <taxon>Fungi</taxon>
        <taxon>Dikarya</taxon>
        <taxon>Basidiomycota</taxon>
        <taxon>Agaricomycotina</taxon>
        <taxon>Agaricomycetes</taxon>
        <taxon>Polyporales</taxon>
        <taxon>Meruliaceae</taxon>
        <taxon>Hermanssonia</taxon>
    </lineage>
</organism>
<evidence type="ECO:0000256" key="1">
    <source>
        <dbReference type="ARBA" id="ARBA00003632"/>
    </source>
</evidence>
<evidence type="ECO:0000256" key="6">
    <source>
        <dbReference type="ARBA" id="ARBA00023187"/>
    </source>
</evidence>
<evidence type="ECO:0000313" key="11">
    <source>
        <dbReference type="Proteomes" id="UP000309038"/>
    </source>
</evidence>
<evidence type="ECO:0000256" key="5">
    <source>
        <dbReference type="ARBA" id="ARBA00022664"/>
    </source>
</evidence>
<comment type="caution">
    <text evidence="10">The sequence shown here is derived from an EMBL/GenBank/DDBJ whole genome shotgun (WGS) entry which is preliminary data.</text>
</comment>
<comment type="similarity">
    <text evidence="3">Belongs to the SNUT3 family.</text>
</comment>
<evidence type="ECO:0000256" key="2">
    <source>
        <dbReference type="ARBA" id="ARBA00004123"/>
    </source>
</evidence>
<dbReference type="InterPro" id="IPR013957">
    <property type="entry name" value="SNRNP27"/>
</dbReference>
<feature type="region of interest" description="Disordered" evidence="8">
    <location>
        <begin position="1"/>
        <end position="163"/>
    </location>
</feature>
<evidence type="ECO:0000256" key="3">
    <source>
        <dbReference type="ARBA" id="ARBA00008218"/>
    </source>
</evidence>
<dbReference type="PANTHER" id="PTHR31077:SF1">
    <property type="entry name" value="U4_U6.U5 SMALL NUCLEAR RIBONUCLEOPROTEIN 27 KDA PROTEIN"/>
    <property type="match status" value="1"/>
</dbReference>
<keyword evidence="6" id="KW-0508">mRNA splicing</keyword>
<dbReference type="PANTHER" id="PTHR31077">
    <property type="entry name" value="U4/U6.U5 SMALL NUCLEAR RIBONUCLEOPROTEIN 27 KDA PROTEIN"/>
    <property type="match status" value="1"/>
</dbReference>
<evidence type="ECO:0000256" key="4">
    <source>
        <dbReference type="ARBA" id="ARBA00011825"/>
    </source>
</evidence>
<evidence type="ECO:0000256" key="7">
    <source>
        <dbReference type="ARBA" id="ARBA00023242"/>
    </source>
</evidence>